<reference evidence="5 6" key="1">
    <citation type="journal article" date="2013" name="Proc. Natl. Acad. Sci. U.S.A.">
        <title>Fine-scale variation in meiotic recombination in Mimulus inferred from population shotgun sequencing.</title>
        <authorList>
            <person name="Hellsten U."/>
            <person name="Wright K.M."/>
            <person name="Jenkins J."/>
            <person name="Shu S."/>
            <person name="Yuan Y."/>
            <person name="Wessler S.R."/>
            <person name="Schmutz J."/>
            <person name="Willis J.H."/>
            <person name="Rokhsar D.S."/>
        </authorList>
    </citation>
    <scope>NUCLEOTIDE SEQUENCE [LARGE SCALE GENOMIC DNA]</scope>
    <source>
        <strain evidence="6">cv. DUN x IM62</strain>
    </source>
</reference>
<sequence length="865" mass="97288">MDKRSWPWKKKSSNSSALDKVKHDSENEKPKFIQIPTESYANLTGLVDQVKSYEEQVRNLEEEVKELNGKLSEAHSEMTDKENVVKQHAKVAEEAISGWEKAEAEAATLKTQVESVTLLKLTAEDRGTHLDGALKECMRQIRDLKEEHSKKLQEVIHNKTKLFDKMKLDLESKISDLEQELCNSADENAALSTSLRDCSNMLTQLGEEKSEAESEIRLLNSNIESYEKEVSSLKYEVHIARKEVEIRNEEKNMSVRSAELANKQHIEGAKKIAKLEAECQRLRGLVRKKLPGPAALAQMKLEVEHMGRDYAESRLRKSHLPEFSFENSLKIHKEHEQLTERMLSMDEETRMLKEALAKRNGELEASRSLYEETAVKLRSLEAELRGNGERLSSRKGIEDGNDDNHSYVCKEKNLDSPHISEKSSRLCLMDDFLEMEKFANETDPKTVESLSEDVKSCMDSVQTINQELEIAISYICDIVKMLGKEAETSADRDELNEEIDTFSAKYNEAINSKMVNLVEFVLDISRVLSKANELHLNVTGFKSCEVENSSSDCIDKIVLPENKALLEDSSGERYPNSCSQFSDSASDPDIPSDAKLVPTSESPWKCSFEEFEQLKADLAISTANLESTKSQLLETEQLLADVKLQLTSAQKSNTLAETQVKCMAESYRSLETRAEELQTEINSLQTKIENMDNELQKEKASHQDALTRCNDLLEQLQRVDNSSATVDNIDKASQEAELAAASEKLAECQETIFLLGKQLKSLRPQTDIQNSTTNSGEQPTISGMNFQPTIDFGATSFSLHRAGSESFLDPFNSQFGTSDSEANKPPLRSKHRPTKSGSCSASPTPSEKQSRGFSRFFSSKGKNSY</sequence>
<feature type="compositionally biased region" description="Polar residues" evidence="4">
    <location>
        <begin position="811"/>
        <end position="820"/>
    </location>
</feature>
<proteinExistence type="inferred from homology"/>
<keyword evidence="6" id="KW-1185">Reference proteome</keyword>
<dbReference type="PANTHER" id="PTHR31580:SF4">
    <property type="entry name" value="FILAMENT-LIKE PLANT PROTEIN 6"/>
    <property type="match status" value="1"/>
</dbReference>
<accession>A0A022R916</accession>
<feature type="region of interest" description="Disordered" evidence="4">
    <location>
        <begin position="1"/>
        <end position="30"/>
    </location>
</feature>
<evidence type="ECO:0000256" key="1">
    <source>
        <dbReference type="ARBA" id="ARBA00005921"/>
    </source>
</evidence>
<dbReference type="Pfam" id="PF05911">
    <property type="entry name" value="FPP"/>
    <property type="match status" value="1"/>
</dbReference>
<feature type="compositionally biased region" description="Basic residues" evidence="4">
    <location>
        <begin position="1"/>
        <end position="12"/>
    </location>
</feature>
<feature type="coiled-coil region" evidence="3">
    <location>
        <begin position="43"/>
        <end position="84"/>
    </location>
</feature>
<protein>
    <recommendedName>
        <fullName evidence="7">Filament-like plant protein 4</fullName>
    </recommendedName>
</protein>
<dbReference type="Proteomes" id="UP000030748">
    <property type="component" value="Unassembled WGS sequence"/>
</dbReference>
<evidence type="ECO:0000256" key="4">
    <source>
        <dbReference type="SAM" id="MobiDB-lite"/>
    </source>
</evidence>
<dbReference type="SUPFAM" id="SSF57997">
    <property type="entry name" value="Tropomyosin"/>
    <property type="match status" value="1"/>
</dbReference>
<dbReference type="EMBL" id="KI630592">
    <property type="protein sequence ID" value="EYU36776.1"/>
    <property type="molecule type" value="Genomic_DNA"/>
</dbReference>
<feature type="region of interest" description="Disordered" evidence="4">
    <location>
        <begin position="765"/>
        <end position="787"/>
    </location>
</feature>
<name>A0A022R916_ERYGU</name>
<dbReference type="AlphaFoldDB" id="A0A022R916"/>
<gene>
    <name evidence="5" type="ORF">MIMGU_mgv1a001210mg</name>
</gene>
<feature type="region of interest" description="Disordered" evidence="4">
    <location>
        <begin position="810"/>
        <end position="865"/>
    </location>
</feature>
<dbReference type="PANTHER" id="PTHR31580">
    <property type="entry name" value="FILAMENT-LIKE PLANT PROTEIN 4"/>
    <property type="match status" value="1"/>
</dbReference>
<evidence type="ECO:0008006" key="7">
    <source>
        <dbReference type="Google" id="ProtNLM"/>
    </source>
</evidence>
<dbReference type="STRING" id="4155.A0A022R916"/>
<dbReference type="InterPro" id="IPR008587">
    <property type="entry name" value="FPP_plant"/>
</dbReference>
<feature type="coiled-coil region" evidence="3">
    <location>
        <begin position="625"/>
        <end position="751"/>
    </location>
</feature>
<evidence type="ECO:0000313" key="6">
    <source>
        <dbReference type="Proteomes" id="UP000030748"/>
    </source>
</evidence>
<feature type="coiled-coil region" evidence="3">
    <location>
        <begin position="195"/>
        <end position="243"/>
    </location>
</feature>
<evidence type="ECO:0000256" key="3">
    <source>
        <dbReference type="SAM" id="Coils"/>
    </source>
</evidence>
<feature type="compositionally biased region" description="Low complexity" evidence="4">
    <location>
        <begin position="851"/>
        <end position="865"/>
    </location>
</feature>
<feature type="compositionally biased region" description="Basic and acidic residues" evidence="4">
    <location>
        <begin position="19"/>
        <end position="30"/>
    </location>
</feature>
<evidence type="ECO:0000313" key="5">
    <source>
        <dbReference type="EMBL" id="EYU36776.1"/>
    </source>
</evidence>
<comment type="similarity">
    <text evidence="1">Belongs to the FPP family.</text>
</comment>
<evidence type="ECO:0000256" key="2">
    <source>
        <dbReference type="ARBA" id="ARBA00023054"/>
    </source>
</evidence>
<keyword evidence="2 3" id="KW-0175">Coiled coil</keyword>
<dbReference type="eggNOG" id="ENOG502QU34">
    <property type="taxonomic scope" value="Eukaryota"/>
</dbReference>
<organism evidence="5 6">
    <name type="scientific">Erythranthe guttata</name>
    <name type="common">Yellow monkey flower</name>
    <name type="synonym">Mimulus guttatus</name>
    <dbReference type="NCBI Taxonomy" id="4155"/>
    <lineage>
        <taxon>Eukaryota</taxon>
        <taxon>Viridiplantae</taxon>
        <taxon>Streptophyta</taxon>
        <taxon>Embryophyta</taxon>
        <taxon>Tracheophyta</taxon>
        <taxon>Spermatophyta</taxon>
        <taxon>Magnoliopsida</taxon>
        <taxon>eudicotyledons</taxon>
        <taxon>Gunneridae</taxon>
        <taxon>Pentapetalae</taxon>
        <taxon>asterids</taxon>
        <taxon>lamiids</taxon>
        <taxon>Lamiales</taxon>
        <taxon>Phrymaceae</taxon>
        <taxon>Erythranthe</taxon>
    </lineage>
</organism>
<feature type="compositionally biased region" description="Polar residues" evidence="4">
    <location>
        <begin position="835"/>
        <end position="847"/>
    </location>
</feature>